<proteinExistence type="predicted"/>
<dbReference type="Proteomes" id="UP001482620">
    <property type="component" value="Unassembled WGS sequence"/>
</dbReference>
<dbReference type="EMBL" id="JAHRIQ010069252">
    <property type="protein sequence ID" value="MEQ2242751.1"/>
    <property type="molecule type" value="Genomic_DNA"/>
</dbReference>
<protein>
    <submittedName>
        <fullName evidence="1">Uncharacterized protein</fullName>
    </submittedName>
</protein>
<organism evidence="1 2">
    <name type="scientific">Ilyodon furcidens</name>
    <name type="common">goldbreast splitfin</name>
    <dbReference type="NCBI Taxonomy" id="33524"/>
    <lineage>
        <taxon>Eukaryota</taxon>
        <taxon>Metazoa</taxon>
        <taxon>Chordata</taxon>
        <taxon>Craniata</taxon>
        <taxon>Vertebrata</taxon>
        <taxon>Euteleostomi</taxon>
        <taxon>Actinopterygii</taxon>
        <taxon>Neopterygii</taxon>
        <taxon>Teleostei</taxon>
        <taxon>Neoteleostei</taxon>
        <taxon>Acanthomorphata</taxon>
        <taxon>Ovalentaria</taxon>
        <taxon>Atherinomorphae</taxon>
        <taxon>Cyprinodontiformes</taxon>
        <taxon>Goodeidae</taxon>
        <taxon>Ilyodon</taxon>
    </lineage>
</organism>
<name>A0ABV0UEU0_9TELE</name>
<gene>
    <name evidence="1" type="ORF">ILYODFUR_039180</name>
</gene>
<evidence type="ECO:0000313" key="2">
    <source>
        <dbReference type="Proteomes" id="UP001482620"/>
    </source>
</evidence>
<comment type="caution">
    <text evidence="1">The sequence shown here is derived from an EMBL/GenBank/DDBJ whole genome shotgun (WGS) entry which is preliminary data.</text>
</comment>
<accession>A0ABV0UEU0</accession>
<sequence length="107" mass="12542">MKTSGLLQGHSATSCSTVQHNHAYTLKPREKIRTKQVLKVSDEGHGQCLLMKFEAEINQPFRHWKVNEAHFSAVSHYFLMMDSNFLLGRNPRWWSEILDLHSRFCRD</sequence>
<evidence type="ECO:0000313" key="1">
    <source>
        <dbReference type="EMBL" id="MEQ2242751.1"/>
    </source>
</evidence>
<dbReference type="PROSITE" id="PS51257">
    <property type="entry name" value="PROKAR_LIPOPROTEIN"/>
    <property type="match status" value="1"/>
</dbReference>
<reference evidence="1 2" key="1">
    <citation type="submission" date="2021-06" db="EMBL/GenBank/DDBJ databases">
        <authorList>
            <person name="Palmer J.M."/>
        </authorList>
    </citation>
    <scope>NUCLEOTIDE SEQUENCE [LARGE SCALE GENOMIC DNA]</scope>
    <source>
        <strain evidence="2">if_2019</strain>
        <tissue evidence="1">Muscle</tissue>
    </source>
</reference>
<keyword evidence="2" id="KW-1185">Reference proteome</keyword>